<dbReference type="InterPro" id="IPR036956">
    <property type="entry name" value="Impact_N_sf"/>
</dbReference>
<protein>
    <recommendedName>
        <fullName evidence="3">Impact N-terminal domain-containing protein</fullName>
    </recommendedName>
</protein>
<dbReference type="PANTHER" id="PTHR16301:SF4">
    <property type="entry name" value="IMPACT N-TERMINAL DOMAIN-CONTAINING PROTEIN"/>
    <property type="match status" value="1"/>
</dbReference>
<gene>
    <name evidence="4" type="ORF">QBC37DRAFT_82367</name>
</gene>
<reference evidence="4" key="2">
    <citation type="submission" date="2023-05" db="EMBL/GenBank/DDBJ databases">
        <authorList>
            <consortium name="Lawrence Berkeley National Laboratory"/>
            <person name="Steindorff A."/>
            <person name="Hensen N."/>
            <person name="Bonometti L."/>
            <person name="Westerberg I."/>
            <person name="Brannstrom I.O."/>
            <person name="Guillou S."/>
            <person name="Cros-Aarteil S."/>
            <person name="Calhoun S."/>
            <person name="Haridas S."/>
            <person name="Kuo A."/>
            <person name="Mondo S."/>
            <person name="Pangilinan J."/>
            <person name="Riley R."/>
            <person name="Labutti K."/>
            <person name="Andreopoulos B."/>
            <person name="Lipzen A."/>
            <person name="Chen C."/>
            <person name="Yanf M."/>
            <person name="Daum C."/>
            <person name="Ng V."/>
            <person name="Clum A."/>
            <person name="Ohm R."/>
            <person name="Martin F."/>
            <person name="Silar P."/>
            <person name="Natvig D."/>
            <person name="Lalanne C."/>
            <person name="Gautier V."/>
            <person name="Ament-Velasquez S.L."/>
            <person name="Kruys A."/>
            <person name="Hutchinson M.I."/>
            <person name="Powell A.J."/>
            <person name="Barry K."/>
            <person name="Miller A.N."/>
            <person name="Grigoriev I.V."/>
            <person name="Debuchy R."/>
            <person name="Gladieux P."/>
            <person name="Thoren M.H."/>
            <person name="Johannesson H."/>
        </authorList>
    </citation>
    <scope>NUCLEOTIDE SEQUENCE</scope>
    <source>
        <strain evidence="4">PSN293</strain>
    </source>
</reference>
<dbReference type="GO" id="GO:0140469">
    <property type="term" value="P:GCN2-mediated signaling"/>
    <property type="evidence" value="ECO:0007669"/>
    <property type="project" value="TreeGrafter"/>
</dbReference>
<feature type="domain" description="Impact N-terminal" evidence="3">
    <location>
        <begin position="278"/>
        <end position="394"/>
    </location>
</feature>
<feature type="region of interest" description="Disordered" evidence="2">
    <location>
        <begin position="225"/>
        <end position="253"/>
    </location>
</feature>
<dbReference type="Pfam" id="PF01205">
    <property type="entry name" value="Impact_N"/>
    <property type="match status" value="1"/>
</dbReference>
<feature type="compositionally biased region" description="Polar residues" evidence="2">
    <location>
        <begin position="78"/>
        <end position="98"/>
    </location>
</feature>
<dbReference type="EMBL" id="MU858258">
    <property type="protein sequence ID" value="KAK4208095.1"/>
    <property type="molecule type" value="Genomic_DNA"/>
</dbReference>
<feature type="region of interest" description="Disordered" evidence="2">
    <location>
        <begin position="75"/>
        <end position="117"/>
    </location>
</feature>
<organism evidence="4 5">
    <name type="scientific">Rhypophila decipiens</name>
    <dbReference type="NCBI Taxonomy" id="261697"/>
    <lineage>
        <taxon>Eukaryota</taxon>
        <taxon>Fungi</taxon>
        <taxon>Dikarya</taxon>
        <taxon>Ascomycota</taxon>
        <taxon>Pezizomycotina</taxon>
        <taxon>Sordariomycetes</taxon>
        <taxon>Sordariomycetidae</taxon>
        <taxon>Sordariales</taxon>
        <taxon>Naviculisporaceae</taxon>
        <taxon>Rhypophila</taxon>
    </lineage>
</organism>
<evidence type="ECO:0000259" key="3">
    <source>
        <dbReference type="Pfam" id="PF01205"/>
    </source>
</evidence>
<evidence type="ECO:0000313" key="4">
    <source>
        <dbReference type="EMBL" id="KAK4208095.1"/>
    </source>
</evidence>
<dbReference type="InterPro" id="IPR001498">
    <property type="entry name" value="Impact_N"/>
</dbReference>
<dbReference type="InterPro" id="IPR020568">
    <property type="entry name" value="Ribosomal_Su5_D2-typ_SF"/>
</dbReference>
<evidence type="ECO:0000256" key="2">
    <source>
        <dbReference type="SAM" id="MobiDB-lite"/>
    </source>
</evidence>
<dbReference type="SUPFAM" id="SSF54211">
    <property type="entry name" value="Ribosomal protein S5 domain 2-like"/>
    <property type="match status" value="1"/>
</dbReference>
<reference evidence="4" key="1">
    <citation type="journal article" date="2023" name="Mol. Phylogenet. Evol.">
        <title>Genome-scale phylogeny and comparative genomics of the fungal order Sordariales.</title>
        <authorList>
            <person name="Hensen N."/>
            <person name="Bonometti L."/>
            <person name="Westerberg I."/>
            <person name="Brannstrom I.O."/>
            <person name="Guillou S."/>
            <person name="Cros-Aarteil S."/>
            <person name="Calhoun S."/>
            <person name="Haridas S."/>
            <person name="Kuo A."/>
            <person name="Mondo S."/>
            <person name="Pangilinan J."/>
            <person name="Riley R."/>
            <person name="LaButti K."/>
            <person name="Andreopoulos B."/>
            <person name="Lipzen A."/>
            <person name="Chen C."/>
            <person name="Yan M."/>
            <person name="Daum C."/>
            <person name="Ng V."/>
            <person name="Clum A."/>
            <person name="Steindorff A."/>
            <person name="Ohm R.A."/>
            <person name="Martin F."/>
            <person name="Silar P."/>
            <person name="Natvig D.O."/>
            <person name="Lalanne C."/>
            <person name="Gautier V."/>
            <person name="Ament-Velasquez S.L."/>
            <person name="Kruys A."/>
            <person name="Hutchinson M.I."/>
            <person name="Powell A.J."/>
            <person name="Barry K."/>
            <person name="Miller A.N."/>
            <person name="Grigoriev I.V."/>
            <person name="Debuchy R."/>
            <person name="Gladieux P."/>
            <person name="Hiltunen Thoren M."/>
            <person name="Johannesson H."/>
        </authorList>
    </citation>
    <scope>NUCLEOTIDE SEQUENCE</scope>
    <source>
        <strain evidence="4">PSN293</strain>
    </source>
</reference>
<comment type="caution">
    <text evidence="4">The sequence shown here is derived from an EMBL/GenBank/DDBJ whole genome shotgun (WGS) entry which is preliminary data.</text>
</comment>
<feature type="compositionally biased region" description="Polar residues" evidence="2">
    <location>
        <begin position="228"/>
        <end position="239"/>
    </location>
</feature>
<accession>A0AAN6XWW2</accession>
<proteinExistence type="inferred from homology"/>
<dbReference type="PANTHER" id="PTHR16301">
    <property type="entry name" value="IMPACT-RELATED"/>
    <property type="match status" value="1"/>
</dbReference>
<dbReference type="GO" id="GO:0006446">
    <property type="term" value="P:regulation of translational initiation"/>
    <property type="evidence" value="ECO:0007669"/>
    <property type="project" value="TreeGrafter"/>
</dbReference>
<dbReference type="AlphaFoldDB" id="A0AAN6XWW2"/>
<dbReference type="InterPro" id="IPR023582">
    <property type="entry name" value="Impact"/>
</dbReference>
<comment type="similarity">
    <text evidence="1">Belongs to the IMPACT family.</text>
</comment>
<dbReference type="Proteomes" id="UP001301769">
    <property type="component" value="Unassembled WGS sequence"/>
</dbReference>
<feature type="compositionally biased region" description="Low complexity" evidence="2">
    <location>
        <begin position="240"/>
        <end position="253"/>
    </location>
</feature>
<name>A0AAN6XWW2_9PEZI</name>
<evidence type="ECO:0000256" key="1">
    <source>
        <dbReference type="ARBA" id="ARBA00007665"/>
    </source>
</evidence>
<dbReference type="Gene3D" id="3.30.230.30">
    <property type="entry name" value="Impact, N-terminal domain"/>
    <property type="match status" value="1"/>
</dbReference>
<evidence type="ECO:0000313" key="5">
    <source>
        <dbReference type="Proteomes" id="UP001301769"/>
    </source>
</evidence>
<sequence>MASQQDLQELLRLLTVARKVPMMQAMAQIKSLQAVELRSIRQISEAPLATVQTAINDEKAAKALHSACKAAVKRGDLGNSTTSGTKRPASTSDNTAASSKRPKQDFTSGPVEMTPQELESSLELPVNTDQELISQTAIETNRAPLVLAFAVELLRHTMPEQPLSSRLSLSQAVVSANSRTKAVSIGLEKGPSAEQEGFGEGQPRVRVMGREIAVLKRSGYEWRGDETVGSQVKATQSDKTQQTETQSSASTSTLTASYYTPTQTQTQIWSTSSPITLRSSTFVARATAISSPSERKFLLQSLLASQPNLKSATHNAWAYRLRPPEGSRASAWGSLMIREESFDDGETGAGDLLLKIMRELNTVNTLVVMSRWYGGIMLGPDRWRLMRNVVTDALGQRLRKAGGEVQLGGEAVWGLDLEAVRNKSSGSGTGSKYGGITSVVGTSIHSPQGARTYLLKSFATPSPPTKGTEGKETTHTKKRKQTLKEIDAEKEDNLGLLLGALRIVFDSWADHLDPAELDRRAWAWYVAVRPDVEHGPGGWGAKGVLRLQSILDLKRREGGT</sequence>
<dbReference type="GO" id="GO:0005737">
    <property type="term" value="C:cytoplasm"/>
    <property type="evidence" value="ECO:0007669"/>
    <property type="project" value="TreeGrafter"/>
</dbReference>
<feature type="region of interest" description="Disordered" evidence="2">
    <location>
        <begin position="458"/>
        <end position="480"/>
    </location>
</feature>
<keyword evidence="5" id="KW-1185">Reference proteome</keyword>